<evidence type="ECO:0000259" key="1">
    <source>
        <dbReference type="Pfam" id="PF06527"/>
    </source>
</evidence>
<evidence type="ECO:0000313" key="4">
    <source>
        <dbReference type="Proteomes" id="UP000071778"/>
    </source>
</evidence>
<sequence length="647" mass="72709">MRLPGFPIAASGEIFSSVIARHLARSPATKSRHLDQLGLRIASANSLVPNNLPPFVEVLPASHPWADTPSRIILDHTLIPLFLRFSTAERSAEVIAEIAAGRSRNPTATVGLTPSRSTKLLHKAKICPDCVARDIATHGFPVLYRQHQPSFVRMCDVHAKPLYWNCVRCQELHRHTRMWQMAGRCNCHSPLTQAVLNADLNVKTDENWLWLSHQVAIILGYSNVPTDHSITEKLLNCLKENGFSGTTGGLDSSAVADALNERFGRSFLQQLDLGNWCELLSNGHRANRVLSRDVIEGRKIPNVLHVLLLARLVVADISILSDMELTSKVQEKRCPTGYGRRASSCQALDNRTIDLAVQSTEGKITVAARVLGVHSYVLAAEMRRNGLRLPLPNVTAKRLGIKRIHAIQEALKKGIPKKDIQHLYKISEWSILLIELDDLDLSNAHRNATIERQRENHRTALLKYCEDHPSPSRSAFVTMHAGAFDWLREYDRTWLEGHLPLSIRGVQKILRQRRKDWPAIDTAAAAIIRKAALDEINKIDRPTWLTRTRLLTIAGALGAIERKNEGKFPNTRAEAKRLSEGKKDFQRRIIDWALQEYAGLQIPISINQLRRVARMSPCILLEQRSYIVAKAEELGLVFDTRCSLAPR</sequence>
<dbReference type="Proteomes" id="UP000071778">
    <property type="component" value="Chromosome"/>
</dbReference>
<dbReference type="Pfam" id="PF15978">
    <property type="entry name" value="TnsD"/>
    <property type="match status" value="1"/>
</dbReference>
<dbReference type="EMBL" id="CP013235">
    <property type="protein sequence ID" value="AMP08232.1"/>
    <property type="molecule type" value="Genomic_DNA"/>
</dbReference>
<keyword evidence="4" id="KW-1185">Reference proteome</keyword>
<gene>
    <name evidence="3" type="ORF">CAter282_0416</name>
</gene>
<feature type="domain" description="Transposon Tn7 transposition protein TnsD C-terminal" evidence="2">
    <location>
        <begin position="396"/>
        <end position="573"/>
    </location>
</feature>
<name>A0A127QF37_9BURK</name>
<dbReference type="InterPro" id="IPR032750">
    <property type="entry name" value="TnsD_C"/>
</dbReference>
<dbReference type="PATRIC" id="fig|279058.18.peg.418"/>
<protein>
    <submittedName>
        <fullName evidence="3">Uncharacterized protein</fullName>
    </submittedName>
</protein>
<evidence type="ECO:0000259" key="2">
    <source>
        <dbReference type="Pfam" id="PF15978"/>
    </source>
</evidence>
<feature type="domain" description="TniQ" evidence="1">
    <location>
        <begin position="6"/>
        <end position="160"/>
    </location>
</feature>
<evidence type="ECO:0000313" key="3">
    <source>
        <dbReference type="EMBL" id="AMP08232.1"/>
    </source>
</evidence>
<organism evidence="3 4">
    <name type="scientific">Collimonas arenae</name>
    <dbReference type="NCBI Taxonomy" id="279058"/>
    <lineage>
        <taxon>Bacteria</taxon>
        <taxon>Pseudomonadati</taxon>
        <taxon>Pseudomonadota</taxon>
        <taxon>Betaproteobacteria</taxon>
        <taxon>Burkholderiales</taxon>
        <taxon>Oxalobacteraceae</taxon>
        <taxon>Collimonas</taxon>
    </lineage>
</organism>
<dbReference type="InterPro" id="IPR009492">
    <property type="entry name" value="TniQ"/>
</dbReference>
<dbReference type="Pfam" id="PF06527">
    <property type="entry name" value="TniQ"/>
    <property type="match status" value="1"/>
</dbReference>
<reference evidence="3 4" key="1">
    <citation type="submission" date="2015-11" db="EMBL/GenBank/DDBJ databases">
        <title>Exploring the genomic traits of fungus-feeding bacterial genus Collimonas.</title>
        <authorList>
            <person name="Song C."/>
            <person name="Schmidt R."/>
            <person name="de Jager V."/>
            <person name="Krzyzanowska D."/>
            <person name="Jongedijk E."/>
            <person name="Cankar K."/>
            <person name="Beekwilder J."/>
            <person name="van Veen A."/>
            <person name="de Boer W."/>
            <person name="van Veen J.A."/>
            <person name="Garbeva P."/>
        </authorList>
    </citation>
    <scope>NUCLEOTIDE SEQUENCE [LARGE SCALE GENOMIC DNA]</scope>
    <source>
        <strain evidence="3 4">Ter282</strain>
    </source>
</reference>
<proteinExistence type="predicted"/>
<dbReference type="AlphaFoldDB" id="A0A127QF37"/>
<accession>A0A127QF37</accession>